<dbReference type="Gene3D" id="1.25.10.10">
    <property type="entry name" value="Leucine-rich Repeat Variant"/>
    <property type="match status" value="2"/>
</dbReference>
<proteinExistence type="predicted"/>
<reference evidence="3" key="1">
    <citation type="submission" date="2022-06" db="EMBL/GenBank/DDBJ databases">
        <authorList>
            <person name="Berger JAMES D."/>
            <person name="Berger JAMES D."/>
        </authorList>
    </citation>
    <scope>NUCLEOTIDE SEQUENCE [LARGE SCALE GENOMIC DNA]</scope>
</reference>
<dbReference type="SMART" id="SM00185">
    <property type="entry name" value="ARM"/>
    <property type="match status" value="4"/>
</dbReference>
<feature type="repeat" description="HEAT" evidence="1">
    <location>
        <begin position="272"/>
        <end position="307"/>
    </location>
</feature>
<dbReference type="InterPro" id="IPR016024">
    <property type="entry name" value="ARM-type_fold"/>
</dbReference>
<evidence type="ECO:0000313" key="3">
    <source>
        <dbReference type="Proteomes" id="UP000050795"/>
    </source>
</evidence>
<evidence type="ECO:0000256" key="2">
    <source>
        <dbReference type="PROSITE-ProRule" id="PRU00259"/>
    </source>
</evidence>
<dbReference type="PANTHER" id="PTHR15599:SF1">
    <property type="entry name" value="RADIAL SPOKE HEAD 14 HOMOLOG"/>
    <property type="match status" value="1"/>
</dbReference>
<reference evidence="4" key="2">
    <citation type="submission" date="2023-11" db="UniProtKB">
        <authorList>
            <consortium name="WormBaseParasite"/>
        </authorList>
    </citation>
    <scope>IDENTIFICATION</scope>
</reference>
<dbReference type="Pfam" id="PF00514">
    <property type="entry name" value="Arm"/>
    <property type="match status" value="1"/>
</dbReference>
<dbReference type="SUPFAM" id="SSF48371">
    <property type="entry name" value="ARM repeat"/>
    <property type="match status" value="1"/>
</dbReference>
<organism evidence="3 4">
    <name type="scientific">Trichobilharzia regenti</name>
    <name type="common">Nasal bird schistosome</name>
    <dbReference type="NCBI Taxonomy" id="157069"/>
    <lineage>
        <taxon>Eukaryota</taxon>
        <taxon>Metazoa</taxon>
        <taxon>Spiralia</taxon>
        <taxon>Lophotrochozoa</taxon>
        <taxon>Platyhelminthes</taxon>
        <taxon>Trematoda</taxon>
        <taxon>Digenea</taxon>
        <taxon>Strigeidida</taxon>
        <taxon>Schistosomatoidea</taxon>
        <taxon>Schistosomatidae</taxon>
        <taxon>Trichobilharzia</taxon>
    </lineage>
</organism>
<keyword evidence="3" id="KW-1185">Reference proteome</keyword>
<dbReference type="InterPro" id="IPR021133">
    <property type="entry name" value="HEAT_type_2"/>
</dbReference>
<accession>A0AA85KHT4</accession>
<dbReference type="PANTHER" id="PTHR15599">
    <property type="entry name" value="RTDR1"/>
    <property type="match status" value="1"/>
</dbReference>
<dbReference type="AlphaFoldDB" id="A0AA85KHT4"/>
<name>A0AA85KHT4_TRIRE</name>
<dbReference type="PROSITE" id="PS50077">
    <property type="entry name" value="HEAT_REPEAT"/>
    <property type="match status" value="1"/>
</dbReference>
<evidence type="ECO:0008006" key="5">
    <source>
        <dbReference type="Google" id="ProtNLM"/>
    </source>
</evidence>
<dbReference type="InterPro" id="IPR011989">
    <property type="entry name" value="ARM-like"/>
</dbReference>
<dbReference type="Proteomes" id="UP000050795">
    <property type="component" value="Unassembled WGS sequence"/>
</dbReference>
<dbReference type="InterPro" id="IPR000225">
    <property type="entry name" value="Armadillo"/>
</dbReference>
<evidence type="ECO:0000313" key="4">
    <source>
        <dbReference type="WBParaSite" id="TREG1_79020.1"/>
    </source>
</evidence>
<feature type="repeat" description="ARM" evidence="2">
    <location>
        <begin position="230"/>
        <end position="272"/>
    </location>
</feature>
<evidence type="ECO:0000256" key="1">
    <source>
        <dbReference type="PROSITE-ProRule" id="PRU00103"/>
    </source>
</evidence>
<sequence length="341" mass="37359">MALARISLEPPPHIDPTKATLAYGRLAIKRLNRELKDVDLLTRQRAVKALCDYLHDPEHIAEAVNEGVVCSLNTLLKDPDVPCRAYSTECFVILCQHAIGRTAGLNHNILESFKPLIAFNQPDIIRLNTHKAIELLTTDPLGAKAAVESKYIDLLIKCAEKEVDEIKIVVLDTLNHCLSFDTGEGLESGGIPLFTRLLSHPSADVRARTAQNILRLCVNPKGKQEAIDNETIPALVGLLNDQSENVKASSAGALAFICTTNHGRYTTLNAGAIPLLLILVDDENSRVRVNALKVITCLSETPEGRRILLDHLNKISPHENDMNAAVAKHARIAVSVITWKP</sequence>
<dbReference type="WBParaSite" id="TREG1_79020.1">
    <property type="protein sequence ID" value="TREG1_79020.1"/>
    <property type="gene ID" value="TREG1_79020"/>
</dbReference>
<protein>
    <recommendedName>
        <fullName evidence="5">Rhabdoid tumor deletion region protein 1</fullName>
    </recommendedName>
</protein>
<dbReference type="PROSITE" id="PS50176">
    <property type="entry name" value="ARM_REPEAT"/>
    <property type="match status" value="1"/>
</dbReference>
<dbReference type="InterPro" id="IPR042856">
    <property type="entry name" value="RSP14"/>
</dbReference>